<evidence type="ECO:0000313" key="2">
    <source>
        <dbReference type="Proteomes" id="UP000076476"/>
    </source>
</evidence>
<dbReference type="STRING" id="33936.AZI98_18475"/>
<name>A0A161ZPF8_9BACI</name>
<accession>A0A161ZPF8</accession>
<dbReference type="GeneID" id="301125990"/>
<organism evidence="1 2">
    <name type="scientific">Aeribacillus pallidus</name>
    <dbReference type="NCBI Taxonomy" id="33936"/>
    <lineage>
        <taxon>Bacteria</taxon>
        <taxon>Bacillati</taxon>
        <taxon>Bacillota</taxon>
        <taxon>Bacilli</taxon>
        <taxon>Bacillales</taxon>
        <taxon>Bacillaceae</taxon>
        <taxon>Aeribacillus</taxon>
    </lineage>
</organism>
<proteinExistence type="predicted"/>
<dbReference type="Pfam" id="PF11007">
    <property type="entry name" value="CotJA"/>
    <property type="match status" value="1"/>
</dbReference>
<accession>A0A161W3D7</accession>
<protein>
    <submittedName>
        <fullName evidence="1">Spore coat protein CotJA</fullName>
    </submittedName>
</protein>
<keyword evidence="2" id="KW-1185">Reference proteome</keyword>
<dbReference type="Proteomes" id="UP000076476">
    <property type="component" value="Unassembled WGS sequence"/>
</dbReference>
<dbReference type="OrthoDB" id="2376696at2"/>
<dbReference type="InterPro" id="IPR020256">
    <property type="entry name" value="Spore_coat_CotJA"/>
</dbReference>
<sequence length="79" mass="9535">MNEKHQKSFTTVKSYRPFHSRYDPCKPIGVKYYSTPPNLFLGFQPPNLQQFSAKEALKKGTLWRFFYDYYENPYEKKGR</sequence>
<evidence type="ECO:0000313" key="1">
    <source>
        <dbReference type="EMBL" id="KZN94687.1"/>
    </source>
</evidence>
<keyword evidence="1" id="KW-0946">Virion</keyword>
<comment type="caution">
    <text evidence="1">The sequence shown here is derived from an EMBL/GenBank/DDBJ whole genome shotgun (WGS) entry which is preliminary data.</text>
</comment>
<gene>
    <name evidence="1" type="ORF">AZI98_18475</name>
</gene>
<keyword evidence="1" id="KW-0167">Capsid protein</keyword>
<dbReference type="RefSeq" id="WP_063389713.1">
    <property type="nucleotide sequence ID" value="NZ_LVHY01000109.1"/>
</dbReference>
<dbReference type="EMBL" id="LWBR01000079">
    <property type="protein sequence ID" value="KZN94687.1"/>
    <property type="molecule type" value="Genomic_DNA"/>
</dbReference>
<dbReference type="AlphaFoldDB" id="A0A161ZPF8"/>
<reference evidence="1 2" key="1">
    <citation type="submission" date="2016-04" db="EMBL/GenBank/DDBJ databases">
        <title>Draft genome sequence of Aeribacillus pallidus 8m3 from petroleum reservoir.</title>
        <authorList>
            <person name="Poltaraus A.B."/>
            <person name="Nazina T.N."/>
            <person name="Tourova T.P."/>
            <person name="Malakho S.M."/>
            <person name="Korshunova A.V."/>
            <person name="Sokolova D.S."/>
        </authorList>
    </citation>
    <scope>NUCLEOTIDE SEQUENCE [LARGE SCALE GENOMIC DNA]</scope>
    <source>
        <strain evidence="1 2">8m3</strain>
    </source>
</reference>